<evidence type="ECO:0000313" key="3">
    <source>
        <dbReference type="EMBL" id="TFC17343.1"/>
    </source>
</evidence>
<protein>
    <submittedName>
        <fullName evidence="3">FAD-dependent oxidoreductase</fullName>
    </submittedName>
</protein>
<dbReference type="EMBL" id="SOFS01000043">
    <property type="protein sequence ID" value="TFC17343.1"/>
    <property type="molecule type" value="Genomic_DNA"/>
</dbReference>
<gene>
    <name evidence="3" type="ORF">E3O46_16330</name>
</gene>
<name>A0ABY2ILT8_9MICO</name>
<sequence length="516" mass="52702">MSGVRDVVVVGGGVAGLSAARECARVGLSVTVLEAGRDLGGALASHEVAGLTLDSGAESFAVRRNAVAEFIEGLGLAERVVQPNAAGAWLCLPSDRPGGPAVSVPMPRAGVLGIPGSPLAEDVRRVIGWPGALRAWLDRLMPVLTIGREHSLGELVRKRMGRRVLERLVEPVTAGVYTSSADDLEVDVVAPGLNAALTVTGSLSGAVLSLRSAAPAGSAVSGLRGGMAGLVTALRAELDRFDVEVFTEAAVTSIRPVTAGPWQVTIAPRPEASEESGAPESPESPDTPEATAAPGGRESGDLPETLPETLSARFVILATPGAQALALIAPLGPQQKALGALHWPKPTPIELATLVLAAPELDAHPRGTGALVAAGAPGITAKALTHVTAKWDWVAETAGPGVHVLRLSYGRAGQKSPSARLTDDELLSLALADASAILGTPLSADQVLGFDRTRWGDALSPATVGARDRVDQVRRAVAALEGLEVTGAWLSGTGLASVIPDALATAGRTRRDALVL</sequence>
<dbReference type="InterPro" id="IPR050464">
    <property type="entry name" value="Zeta_carotene_desat/Oxidored"/>
</dbReference>
<dbReference type="SUPFAM" id="SSF51905">
    <property type="entry name" value="FAD/NAD(P)-binding domain"/>
    <property type="match status" value="1"/>
</dbReference>
<organism evidence="3 4">
    <name type="scientific">Cryobacterium glucosi</name>
    <dbReference type="NCBI Taxonomy" id="1259175"/>
    <lineage>
        <taxon>Bacteria</taxon>
        <taxon>Bacillati</taxon>
        <taxon>Actinomycetota</taxon>
        <taxon>Actinomycetes</taxon>
        <taxon>Micrococcales</taxon>
        <taxon>Microbacteriaceae</taxon>
        <taxon>Cryobacterium</taxon>
    </lineage>
</organism>
<feature type="domain" description="Amine oxidase" evidence="2">
    <location>
        <begin position="14"/>
        <end position="256"/>
    </location>
</feature>
<dbReference type="Pfam" id="PF01593">
    <property type="entry name" value="Amino_oxidase"/>
    <property type="match status" value="2"/>
</dbReference>
<dbReference type="Gene3D" id="3.90.660.20">
    <property type="entry name" value="Protoporphyrinogen oxidase, mitochondrial, domain 2"/>
    <property type="match status" value="2"/>
</dbReference>
<proteinExistence type="predicted"/>
<feature type="domain" description="Amine oxidase" evidence="2">
    <location>
        <begin position="308"/>
        <end position="509"/>
    </location>
</feature>
<dbReference type="Gene3D" id="3.50.50.60">
    <property type="entry name" value="FAD/NAD(P)-binding domain"/>
    <property type="match status" value="2"/>
</dbReference>
<evidence type="ECO:0000256" key="1">
    <source>
        <dbReference type="SAM" id="MobiDB-lite"/>
    </source>
</evidence>
<dbReference type="PANTHER" id="PTHR42923">
    <property type="entry name" value="PROTOPORPHYRINOGEN OXIDASE"/>
    <property type="match status" value="1"/>
</dbReference>
<keyword evidence="4" id="KW-1185">Reference proteome</keyword>
<evidence type="ECO:0000259" key="2">
    <source>
        <dbReference type="Pfam" id="PF01593"/>
    </source>
</evidence>
<dbReference type="InterPro" id="IPR002937">
    <property type="entry name" value="Amino_oxidase"/>
</dbReference>
<feature type="region of interest" description="Disordered" evidence="1">
    <location>
        <begin position="270"/>
        <end position="304"/>
    </location>
</feature>
<feature type="compositionally biased region" description="Low complexity" evidence="1">
    <location>
        <begin position="270"/>
        <end position="281"/>
    </location>
</feature>
<dbReference type="SUPFAM" id="SSF54373">
    <property type="entry name" value="FAD-linked reductases, C-terminal domain"/>
    <property type="match status" value="1"/>
</dbReference>
<dbReference type="InterPro" id="IPR036188">
    <property type="entry name" value="FAD/NAD-bd_sf"/>
</dbReference>
<evidence type="ECO:0000313" key="4">
    <source>
        <dbReference type="Proteomes" id="UP000297604"/>
    </source>
</evidence>
<dbReference type="PRINTS" id="PR00411">
    <property type="entry name" value="PNDRDTASEI"/>
</dbReference>
<dbReference type="Gene3D" id="1.10.3110.10">
    <property type="entry name" value="protoporphyrinogen ix oxidase, domain 3"/>
    <property type="match status" value="1"/>
</dbReference>
<reference evidence="3 4" key="1">
    <citation type="submission" date="2019-03" db="EMBL/GenBank/DDBJ databases">
        <title>Genomics of glacier-inhabiting Cryobacterium strains.</title>
        <authorList>
            <person name="Liu Q."/>
            <person name="Xin Y.-H."/>
        </authorList>
    </citation>
    <scope>NUCLEOTIDE SEQUENCE [LARGE SCALE GENOMIC DNA]</scope>
    <source>
        <strain evidence="3 4">MDB1-5</strain>
    </source>
</reference>
<dbReference type="Proteomes" id="UP000297604">
    <property type="component" value="Unassembled WGS sequence"/>
</dbReference>
<comment type="caution">
    <text evidence="3">The sequence shown here is derived from an EMBL/GenBank/DDBJ whole genome shotgun (WGS) entry which is preliminary data.</text>
</comment>
<accession>A0ABY2ILT8</accession>
<dbReference type="PANTHER" id="PTHR42923:SF3">
    <property type="entry name" value="PROTOPORPHYRINOGEN OXIDASE"/>
    <property type="match status" value="1"/>
</dbReference>